<evidence type="ECO:0000256" key="4">
    <source>
        <dbReference type="ARBA" id="ARBA00023157"/>
    </source>
</evidence>
<dbReference type="OrthoDB" id="9799347at2"/>
<feature type="domain" description="Thioredoxin" evidence="6">
    <location>
        <begin position="35"/>
        <end position="173"/>
    </location>
</feature>
<evidence type="ECO:0000259" key="6">
    <source>
        <dbReference type="PROSITE" id="PS51352"/>
    </source>
</evidence>
<organism evidence="7 8">
    <name type="scientific">Chelonobacter oris</name>
    <dbReference type="NCBI Taxonomy" id="505317"/>
    <lineage>
        <taxon>Bacteria</taxon>
        <taxon>Pseudomonadati</taxon>
        <taxon>Pseudomonadota</taxon>
        <taxon>Gammaproteobacteria</taxon>
        <taxon>Pasteurellales</taxon>
        <taxon>Pasteurellaceae</taxon>
        <taxon>Chelonobacter</taxon>
    </lineage>
</organism>
<comment type="subcellular location">
    <subcellularLocation>
        <location evidence="1">Cell inner membrane</location>
        <topology evidence="1">Single-pass membrane protein</topology>
        <orientation evidence="1">Periplasmic side</orientation>
    </subcellularLocation>
</comment>
<dbReference type="PROSITE" id="PS51352">
    <property type="entry name" value="THIOREDOXIN_2"/>
    <property type="match status" value="1"/>
</dbReference>
<reference evidence="7 8" key="1">
    <citation type="submission" date="2014-11" db="EMBL/GenBank/DDBJ databases">
        <title>Draft genome sequence of Chelonobacter oris 1662T, associated with respiratory disease in Hermann's Tortoises.</title>
        <authorList>
            <person name="Kudirkiene E."/>
            <person name="Hansen M.J."/>
            <person name="Bojesen A.M."/>
        </authorList>
    </citation>
    <scope>NUCLEOTIDE SEQUENCE [LARGE SCALE GENOMIC DNA]</scope>
    <source>
        <strain evidence="7 8">1662</strain>
    </source>
</reference>
<protein>
    <recommendedName>
        <fullName evidence="6">Thioredoxin domain-containing protein</fullName>
    </recommendedName>
</protein>
<proteinExistence type="inferred from homology"/>
<dbReference type="PROSITE" id="PS00194">
    <property type="entry name" value="THIOREDOXIN_1"/>
    <property type="match status" value="1"/>
</dbReference>
<gene>
    <name evidence="7" type="ORF">OA57_09680</name>
</gene>
<dbReference type="PANTHER" id="PTHR42852:SF6">
    <property type="entry name" value="THIOL:DISULFIDE INTERCHANGE PROTEIN DSBE"/>
    <property type="match status" value="1"/>
</dbReference>
<evidence type="ECO:0000256" key="5">
    <source>
        <dbReference type="ARBA" id="ARBA00023284"/>
    </source>
</evidence>
<dbReference type="NCBIfam" id="TIGR00385">
    <property type="entry name" value="dsbE"/>
    <property type="match status" value="1"/>
</dbReference>
<dbReference type="InterPro" id="IPR050553">
    <property type="entry name" value="Thioredoxin_ResA/DsbE_sf"/>
</dbReference>
<sequence length="179" mass="20504">MKTRLKLFLPLLGLFALALMLFIGLQRDPSQLALVQQGKPLPEFRLPDLLQPTRQIDNRTLPSQAFLLNVWGSWCPSCLVEHPFLMRLKRQGFLIYGLNYRDNPQAARQMLLEKGNPFVEVLHDQQGGLALALGVYGAPETYLIDGNGVIRFRYAGELNQQVWQRQFVPLFEQLGQKEK</sequence>
<dbReference type="PANTHER" id="PTHR42852">
    <property type="entry name" value="THIOL:DISULFIDE INTERCHANGE PROTEIN DSBE"/>
    <property type="match status" value="1"/>
</dbReference>
<dbReference type="Gene3D" id="3.40.30.10">
    <property type="entry name" value="Glutaredoxin"/>
    <property type="match status" value="1"/>
</dbReference>
<accession>A0A0A3B8G7</accession>
<evidence type="ECO:0000256" key="2">
    <source>
        <dbReference type="ARBA" id="ARBA00007758"/>
    </source>
</evidence>
<keyword evidence="3" id="KW-0201">Cytochrome c-type biogenesis</keyword>
<name>A0A0A3B8G7_9PAST</name>
<keyword evidence="8" id="KW-1185">Reference proteome</keyword>
<dbReference type="InterPro" id="IPR013740">
    <property type="entry name" value="Redoxin"/>
</dbReference>
<dbReference type="Pfam" id="PF08534">
    <property type="entry name" value="Redoxin"/>
    <property type="match status" value="1"/>
</dbReference>
<dbReference type="CDD" id="cd03010">
    <property type="entry name" value="TlpA_like_DsbE"/>
    <property type="match status" value="1"/>
</dbReference>
<keyword evidence="5" id="KW-0676">Redox-active center</keyword>
<dbReference type="InterPro" id="IPR013766">
    <property type="entry name" value="Thioredoxin_domain"/>
</dbReference>
<evidence type="ECO:0000256" key="1">
    <source>
        <dbReference type="ARBA" id="ARBA00004383"/>
    </source>
</evidence>
<dbReference type="GO" id="GO:0005886">
    <property type="term" value="C:plasma membrane"/>
    <property type="evidence" value="ECO:0007669"/>
    <property type="project" value="UniProtKB-SubCell"/>
</dbReference>
<dbReference type="GO" id="GO:0030288">
    <property type="term" value="C:outer membrane-bounded periplasmic space"/>
    <property type="evidence" value="ECO:0007669"/>
    <property type="project" value="InterPro"/>
</dbReference>
<dbReference type="RefSeq" id="WP_034616954.1">
    <property type="nucleotide sequence ID" value="NZ_JSUM01000014.1"/>
</dbReference>
<dbReference type="InterPro" id="IPR004799">
    <property type="entry name" value="Periplasmic_diS_OxRdtase_DsbE"/>
</dbReference>
<dbReference type="STRING" id="505317.OA57_09680"/>
<evidence type="ECO:0000313" key="7">
    <source>
        <dbReference type="EMBL" id="KGQ69889.1"/>
    </source>
</evidence>
<evidence type="ECO:0000256" key="3">
    <source>
        <dbReference type="ARBA" id="ARBA00022748"/>
    </source>
</evidence>
<comment type="caution">
    <text evidence="7">The sequence shown here is derived from an EMBL/GenBank/DDBJ whole genome shotgun (WGS) entry which is preliminary data.</text>
</comment>
<dbReference type="Proteomes" id="UP000030380">
    <property type="component" value="Unassembled WGS sequence"/>
</dbReference>
<dbReference type="GO" id="GO:0017004">
    <property type="term" value="P:cytochrome complex assembly"/>
    <property type="evidence" value="ECO:0007669"/>
    <property type="project" value="UniProtKB-KW"/>
</dbReference>
<keyword evidence="4" id="KW-1015">Disulfide bond</keyword>
<dbReference type="SUPFAM" id="SSF52833">
    <property type="entry name" value="Thioredoxin-like"/>
    <property type="match status" value="1"/>
</dbReference>
<dbReference type="EMBL" id="JSUM01000014">
    <property type="protein sequence ID" value="KGQ69889.1"/>
    <property type="molecule type" value="Genomic_DNA"/>
</dbReference>
<dbReference type="InterPro" id="IPR017937">
    <property type="entry name" value="Thioredoxin_CS"/>
</dbReference>
<dbReference type="GO" id="GO:0015036">
    <property type="term" value="F:disulfide oxidoreductase activity"/>
    <property type="evidence" value="ECO:0007669"/>
    <property type="project" value="InterPro"/>
</dbReference>
<dbReference type="InterPro" id="IPR036249">
    <property type="entry name" value="Thioredoxin-like_sf"/>
</dbReference>
<comment type="similarity">
    <text evidence="2">Belongs to the thioredoxin family. DsbE subfamily.</text>
</comment>
<evidence type="ECO:0000313" key="8">
    <source>
        <dbReference type="Proteomes" id="UP000030380"/>
    </source>
</evidence>
<dbReference type="AlphaFoldDB" id="A0A0A3B8G7"/>